<dbReference type="PANTHER" id="PTHR11207:SF0">
    <property type="entry name" value="RIBONUCLEASE 3"/>
    <property type="match status" value="1"/>
</dbReference>
<dbReference type="Pfam" id="PF00035">
    <property type="entry name" value="dsrm"/>
    <property type="match status" value="1"/>
</dbReference>
<dbReference type="EC" id="3.1.26.3" evidence="15"/>
<evidence type="ECO:0000256" key="9">
    <source>
        <dbReference type="ARBA" id="ARBA00022722"/>
    </source>
</evidence>
<dbReference type="GO" id="GO:0046872">
    <property type="term" value="F:metal ion binding"/>
    <property type="evidence" value="ECO:0007669"/>
    <property type="project" value="UniProtKB-KW"/>
</dbReference>
<evidence type="ECO:0000256" key="13">
    <source>
        <dbReference type="ARBA" id="ARBA00022842"/>
    </source>
</evidence>
<dbReference type="SMART" id="SM00358">
    <property type="entry name" value="DSRM"/>
    <property type="match status" value="1"/>
</dbReference>
<evidence type="ECO:0000256" key="1">
    <source>
        <dbReference type="ARBA" id="ARBA00000109"/>
    </source>
</evidence>
<dbReference type="Pfam" id="PF14622">
    <property type="entry name" value="Ribonucleas_3_3"/>
    <property type="match status" value="1"/>
</dbReference>
<feature type="active site" evidence="15">
    <location>
        <position position="66"/>
    </location>
</feature>
<protein>
    <recommendedName>
        <fullName evidence="15">Ribonuclease 3</fullName>
        <ecNumber evidence="15">3.1.26.3</ecNumber>
    </recommendedName>
    <alternativeName>
        <fullName evidence="15">Ribonuclease III</fullName>
        <shortName evidence="15">RNase III</shortName>
    </alternativeName>
</protein>
<comment type="subunit">
    <text evidence="4 15">Homodimer.</text>
</comment>
<dbReference type="GO" id="GO:0042802">
    <property type="term" value="F:identical protein binding"/>
    <property type="evidence" value="ECO:0007669"/>
    <property type="project" value="UniProtKB-ARBA"/>
</dbReference>
<evidence type="ECO:0000256" key="6">
    <source>
        <dbReference type="ARBA" id="ARBA00022552"/>
    </source>
</evidence>
<organism evidence="18">
    <name type="scientific">Desulfobacca acetoxidans</name>
    <dbReference type="NCBI Taxonomy" id="60893"/>
    <lineage>
        <taxon>Bacteria</taxon>
        <taxon>Pseudomonadati</taxon>
        <taxon>Thermodesulfobacteriota</taxon>
        <taxon>Desulfobaccia</taxon>
        <taxon>Desulfobaccales</taxon>
        <taxon>Desulfobaccaceae</taxon>
        <taxon>Desulfobacca</taxon>
    </lineage>
</organism>
<dbReference type="EMBL" id="DTHB01000042">
    <property type="protein sequence ID" value="HGB14624.1"/>
    <property type="molecule type" value="Genomic_DNA"/>
</dbReference>
<evidence type="ECO:0000313" key="18">
    <source>
        <dbReference type="EMBL" id="HGB14624.1"/>
    </source>
</evidence>
<dbReference type="InterPro" id="IPR014720">
    <property type="entry name" value="dsRBD_dom"/>
</dbReference>
<keyword evidence="5 15" id="KW-0963">Cytoplasm</keyword>
<dbReference type="SMART" id="SM00535">
    <property type="entry name" value="RIBOc"/>
    <property type="match status" value="1"/>
</dbReference>
<evidence type="ECO:0000256" key="11">
    <source>
        <dbReference type="ARBA" id="ARBA00022759"/>
    </source>
</evidence>
<dbReference type="SUPFAM" id="SSF54768">
    <property type="entry name" value="dsRNA-binding domain-like"/>
    <property type="match status" value="1"/>
</dbReference>
<dbReference type="GO" id="GO:0003725">
    <property type="term" value="F:double-stranded RNA binding"/>
    <property type="evidence" value="ECO:0007669"/>
    <property type="project" value="TreeGrafter"/>
</dbReference>
<dbReference type="Gene3D" id="1.10.1520.10">
    <property type="entry name" value="Ribonuclease III domain"/>
    <property type="match status" value="1"/>
</dbReference>
<keyword evidence="13 15" id="KW-0460">Magnesium</keyword>
<evidence type="ECO:0000256" key="15">
    <source>
        <dbReference type="HAMAP-Rule" id="MF_00104"/>
    </source>
</evidence>
<proteinExistence type="inferred from homology"/>
<dbReference type="CDD" id="cd00593">
    <property type="entry name" value="RIBOc"/>
    <property type="match status" value="1"/>
</dbReference>
<dbReference type="PROSITE" id="PS50137">
    <property type="entry name" value="DS_RBD"/>
    <property type="match status" value="1"/>
</dbReference>
<keyword evidence="14 15" id="KW-0694">RNA-binding</keyword>
<comment type="similarity">
    <text evidence="3">Belongs to the ribonuclease III family.</text>
</comment>
<dbReference type="PROSITE" id="PS50142">
    <property type="entry name" value="RNASE_3_2"/>
    <property type="match status" value="1"/>
</dbReference>
<feature type="binding site" evidence="15">
    <location>
        <position position="138"/>
    </location>
    <ligand>
        <name>Mg(2+)</name>
        <dbReference type="ChEBI" id="CHEBI:18420"/>
    </ligand>
</feature>
<dbReference type="NCBIfam" id="TIGR02191">
    <property type="entry name" value="RNaseIII"/>
    <property type="match status" value="1"/>
</dbReference>
<accession>A0A7C3SIU9</accession>
<dbReference type="HAMAP" id="MF_00104">
    <property type="entry name" value="RNase_III"/>
    <property type="match status" value="1"/>
</dbReference>
<evidence type="ECO:0000256" key="10">
    <source>
        <dbReference type="ARBA" id="ARBA00022723"/>
    </source>
</evidence>
<evidence type="ECO:0000256" key="4">
    <source>
        <dbReference type="ARBA" id="ARBA00011738"/>
    </source>
</evidence>
<keyword evidence="11 15" id="KW-0255">Endonuclease</keyword>
<dbReference type="FunFam" id="1.10.1520.10:FF:000001">
    <property type="entry name" value="Ribonuclease 3"/>
    <property type="match status" value="1"/>
</dbReference>
<dbReference type="PANTHER" id="PTHR11207">
    <property type="entry name" value="RIBONUCLEASE III"/>
    <property type="match status" value="1"/>
</dbReference>
<sequence length="257" mass="28632">MGRRRRISVKGRLPRERRSALRDLERALGYKFRQLSLLEQALRHSSFVHENPEAGPSNEQLEFLGDAVLALAVSDLLFHAFPKSSEGELSRRRAALVNARQLAVLAKDLHLGDYLRLGKGEEQQGGRKKASLLADALEAVLAAVFLDGGLGAAQALTRRWFEPLIRRQETLAWQDYKTALQELTQAHYKITPTYGLREEGGPGHARYFRVELRLGERVLAQGEGPTKKQAEQAAARHALEILRKEGERKVTEGGGGV</sequence>
<dbReference type="InterPro" id="IPR036389">
    <property type="entry name" value="RNase_III_sf"/>
</dbReference>
<feature type="binding site" evidence="15">
    <location>
        <position position="62"/>
    </location>
    <ligand>
        <name>Mg(2+)</name>
        <dbReference type="ChEBI" id="CHEBI:18420"/>
    </ligand>
</feature>
<dbReference type="GO" id="GO:0004525">
    <property type="term" value="F:ribonuclease III activity"/>
    <property type="evidence" value="ECO:0007669"/>
    <property type="project" value="UniProtKB-UniRule"/>
</dbReference>
<comment type="caution">
    <text evidence="18">The sequence shown here is derived from an EMBL/GenBank/DDBJ whole genome shotgun (WGS) entry which is preliminary data.</text>
</comment>
<keyword evidence="9 15" id="KW-0540">Nuclease</keyword>
<comment type="catalytic activity">
    <reaction evidence="1 15">
        <text>Endonucleolytic cleavage to 5'-phosphomonoester.</text>
        <dbReference type="EC" id="3.1.26.3"/>
    </reaction>
</comment>
<dbReference type="InterPro" id="IPR011907">
    <property type="entry name" value="RNase_III"/>
</dbReference>
<feature type="binding site" evidence="15">
    <location>
        <position position="135"/>
    </location>
    <ligand>
        <name>Mg(2+)</name>
        <dbReference type="ChEBI" id="CHEBI:18420"/>
    </ligand>
</feature>
<dbReference type="GO" id="GO:0010468">
    <property type="term" value="P:regulation of gene expression"/>
    <property type="evidence" value="ECO:0007669"/>
    <property type="project" value="TreeGrafter"/>
</dbReference>
<feature type="domain" description="DRBM" evidence="16">
    <location>
        <begin position="175"/>
        <end position="244"/>
    </location>
</feature>
<feature type="active site" evidence="15">
    <location>
        <position position="138"/>
    </location>
</feature>
<keyword evidence="8 15" id="KW-0819">tRNA processing</keyword>
<keyword evidence="15" id="KW-0699">rRNA-binding</keyword>
<comment type="function">
    <text evidence="15">Digests double-stranded RNA. Involved in the processing of primary rRNA transcript to yield the immediate precursors to the large and small rRNAs (23S and 16S). Processes some mRNAs, and tRNAs when they are encoded in the rRNA operon. Processes pre-crRNA and tracrRNA of type II CRISPR loci if present in the organism.</text>
</comment>
<dbReference type="GO" id="GO:0006397">
    <property type="term" value="P:mRNA processing"/>
    <property type="evidence" value="ECO:0007669"/>
    <property type="project" value="UniProtKB-UniRule"/>
</dbReference>
<evidence type="ECO:0000256" key="14">
    <source>
        <dbReference type="ARBA" id="ARBA00022884"/>
    </source>
</evidence>
<evidence type="ECO:0000256" key="12">
    <source>
        <dbReference type="ARBA" id="ARBA00022801"/>
    </source>
</evidence>
<dbReference type="InterPro" id="IPR000999">
    <property type="entry name" value="RNase_III_dom"/>
</dbReference>
<comment type="cofactor">
    <cofactor evidence="15">
        <name>Mg(2+)</name>
        <dbReference type="ChEBI" id="CHEBI:18420"/>
    </cofactor>
</comment>
<gene>
    <name evidence="15 18" type="primary">rnc</name>
    <name evidence="18" type="ORF">ENV62_05240</name>
</gene>
<evidence type="ECO:0000259" key="17">
    <source>
        <dbReference type="PROSITE" id="PS50142"/>
    </source>
</evidence>
<comment type="subcellular location">
    <subcellularLocation>
        <location evidence="2 15">Cytoplasm</location>
    </subcellularLocation>
</comment>
<dbReference type="CDD" id="cd10845">
    <property type="entry name" value="DSRM_RNAse_III_family"/>
    <property type="match status" value="1"/>
</dbReference>
<dbReference type="GO" id="GO:0005737">
    <property type="term" value="C:cytoplasm"/>
    <property type="evidence" value="ECO:0007669"/>
    <property type="project" value="UniProtKB-SubCell"/>
</dbReference>
<dbReference type="Gene3D" id="3.30.160.20">
    <property type="match status" value="1"/>
</dbReference>
<dbReference type="GO" id="GO:0019843">
    <property type="term" value="F:rRNA binding"/>
    <property type="evidence" value="ECO:0007669"/>
    <property type="project" value="UniProtKB-KW"/>
</dbReference>
<keyword evidence="6 15" id="KW-0698">rRNA processing</keyword>
<dbReference type="GO" id="GO:0008033">
    <property type="term" value="P:tRNA processing"/>
    <property type="evidence" value="ECO:0007669"/>
    <property type="project" value="UniProtKB-KW"/>
</dbReference>
<feature type="domain" description="RNase III" evidence="17">
    <location>
        <begin position="21"/>
        <end position="149"/>
    </location>
</feature>
<name>A0A7C3SIU9_9BACT</name>
<evidence type="ECO:0000256" key="2">
    <source>
        <dbReference type="ARBA" id="ARBA00004496"/>
    </source>
</evidence>
<dbReference type="AlphaFoldDB" id="A0A7C3SIU9"/>
<dbReference type="SUPFAM" id="SSF69065">
    <property type="entry name" value="RNase III domain-like"/>
    <property type="match status" value="1"/>
</dbReference>
<keyword evidence="12 15" id="KW-0378">Hydrolase</keyword>
<dbReference type="PROSITE" id="PS00517">
    <property type="entry name" value="RNASE_3_1"/>
    <property type="match status" value="1"/>
</dbReference>
<keyword evidence="10 15" id="KW-0479">Metal-binding</keyword>
<reference evidence="18" key="1">
    <citation type="journal article" date="2020" name="mSystems">
        <title>Genome- and Community-Level Interaction Insights into Carbon Utilization and Element Cycling Functions of Hydrothermarchaeota in Hydrothermal Sediment.</title>
        <authorList>
            <person name="Zhou Z."/>
            <person name="Liu Y."/>
            <person name="Xu W."/>
            <person name="Pan J."/>
            <person name="Luo Z.H."/>
            <person name="Li M."/>
        </authorList>
    </citation>
    <scope>NUCLEOTIDE SEQUENCE [LARGE SCALE GENOMIC DNA]</scope>
    <source>
        <strain evidence="18">SpSt-776</strain>
    </source>
</reference>
<dbReference type="FunFam" id="3.30.160.20:FF:000003">
    <property type="entry name" value="Ribonuclease 3"/>
    <property type="match status" value="1"/>
</dbReference>
<evidence type="ECO:0000256" key="5">
    <source>
        <dbReference type="ARBA" id="ARBA00022490"/>
    </source>
</evidence>
<keyword evidence="7 15" id="KW-0507">mRNA processing</keyword>
<dbReference type="GO" id="GO:0006364">
    <property type="term" value="P:rRNA processing"/>
    <property type="evidence" value="ECO:0007669"/>
    <property type="project" value="UniProtKB-UniRule"/>
</dbReference>
<evidence type="ECO:0000256" key="7">
    <source>
        <dbReference type="ARBA" id="ARBA00022664"/>
    </source>
</evidence>
<evidence type="ECO:0000256" key="3">
    <source>
        <dbReference type="ARBA" id="ARBA00010183"/>
    </source>
</evidence>
<evidence type="ECO:0000256" key="8">
    <source>
        <dbReference type="ARBA" id="ARBA00022694"/>
    </source>
</evidence>
<evidence type="ECO:0000259" key="16">
    <source>
        <dbReference type="PROSITE" id="PS50137"/>
    </source>
</evidence>